<accession>A0ABT5VUZ5</accession>
<organism evidence="2 3">
    <name type="scientific">Paralabilibaculum antarcticum</name>
    <dbReference type="NCBI Taxonomy" id="2912572"/>
    <lineage>
        <taxon>Bacteria</taxon>
        <taxon>Pseudomonadati</taxon>
        <taxon>Bacteroidota</taxon>
        <taxon>Bacteroidia</taxon>
        <taxon>Marinilabiliales</taxon>
        <taxon>Marinifilaceae</taxon>
        <taxon>Paralabilibaculum</taxon>
    </lineage>
</organism>
<evidence type="ECO:0000256" key="1">
    <source>
        <dbReference type="SAM" id="Phobius"/>
    </source>
</evidence>
<comment type="caution">
    <text evidence="2">The sequence shown here is derived from an EMBL/GenBank/DDBJ whole genome shotgun (WGS) entry which is preliminary data.</text>
</comment>
<keyword evidence="3" id="KW-1185">Reference proteome</keyword>
<keyword evidence="1" id="KW-1133">Transmembrane helix</keyword>
<feature type="transmembrane region" description="Helical" evidence="1">
    <location>
        <begin position="5"/>
        <end position="25"/>
    </location>
</feature>
<gene>
    <name evidence="2" type="ORF">L3049_11500</name>
</gene>
<dbReference type="InterPro" id="IPR021787">
    <property type="entry name" value="DUF3352"/>
</dbReference>
<dbReference type="SUPFAM" id="SSF69322">
    <property type="entry name" value="Tricorn protease domain 2"/>
    <property type="match status" value="1"/>
</dbReference>
<dbReference type="Pfam" id="PF11832">
    <property type="entry name" value="DUF3352"/>
    <property type="match status" value="1"/>
</dbReference>
<dbReference type="EMBL" id="JAKJSC010000001">
    <property type="protein sequence ID" value="MDE5418632.1"/>
    <property type="molecule type" value="Genomic_DNA"/>
</dbReference>
<evidence type="ECO:0000313" key="2">
    <source>
        <dbReference type="EMBL" id="MDE5418632.1"/>
    </source>
</evidence>
<dbReference type="RefSeq" id="WP_275109958.1">
    <property type="nucleotide sequence ID" value="NZ_JAKJSC010000001.1"/>
</dbReference>
<sequence length="920" mass="106482">MLKKILSSFLIVFLLAIIVLGYLYLQKQKVYKGVDPFSAIPVNSEMIIQFESLEQLISKLENNTGVWQELSKFDDIANINKNLQFLDSLVSNFSSEGAFSLDRSFTMASHLQGKNEIEYLYILPITDYLEEKKLQNSIINWVGLESPVKERSYHNTTLFSIPLKDPKAKGIHFAFSKGLFVASRSMLLVENSLRQLSTENSISKSKGFEQIRRTVGKNVDANLFFNLKTYPKQVSLSLDKQYSKFIRNYTNLANWTELDLSFRNRIILLNGFTYSDPQQGNLMNLFLQQEPVKMEMESIIPSSTSILSILGIDDAPLHKGKYRKFLDQMGKLSEYQKNINEIKKKTGVDYEEAIYSILHKEIGLAFSEGLTNKRFTIIRTKSASIAKEKMLKMINGYAKKQQRTLAYYKRTYQLDKETSFDIFRLPEDRIPEKLFGSFFTDASSSYFTFIENYMIMGPSIASLSEFIQESVLGKTLDTNQSYQENKEYLSNKANFYFYTSTPKANAFISSFLNADLQKEIKNNKESVNKFQAIGLQLSSNRNLIYNNLFIEYDPVLELAPQTDWESRLDTCFAHKPYLVQNHYTKENEILVQDINNQLHLLNPSGRVLWKKELESQIIGKVHQIDLFKNGKLQYLFTTKNRLHLVDRNGNNVNNYPVKLKAEAVRGVSIFDYDKNKNYRFFIPCKDRKIYAYTKEGKSLTGWNSSKAENEITCEIQHFRIKNKDYIVYADKYRFYILNRRGQERIKPKVQFSKSVNNPFYLEKAVGNISDRLVTTDNNGNIYYCYLNGKVEKKSFTQLSEAHFFTAADLNADGKNEYLFADYNFLKIFNAAGKQTLDQKFDSNISFKPNVYQFSRRNIEIGICLEDENKIFLIDPAGNKHKGFPLKGNTEFSIGFSKTGDKSFNLYVGDNRNFLLNYSVQ</sequence>
<keyword evidence="1" id="KW-0812">Transmembrane</keyword>
<dbReference type="Proteomes" id="UP001528920">
    <property type="component" value="Unassembled WGS sequence"/>
</dbReference>
<keyword evidence="1" id="KW-0472">Membrane</keyword>
<reference evidence="2 3" key="1">
    <citation type="submission" date="2022-01" db="EMBL/GenBank/DDBJ databases">
        <title>Labilibaculum sp. nov, a marine bacterium isolated from Antarctica.</title>
        <authorList>
            <person name="Dai W."/>
        </authorList>
    </citation>
    <scope>NUCLEOTIDE SEQUENCE [LARGE SCALE GENOMIC DNA]</scope>
    <source>
        <strain evidence="2 3">DW002</strain>
    </source>
</reference>
<evidence type="ECO:0000313" key="3">
    <source>
        <dbReference type="Proteomes" id="UP001528920"/>
    </source>
</evidence>
<name>A0ABT5VUZ5_9BACT</name>
<protein>
    <submittedName>
        <fullName evidence="2">PQQ-like beta-propeller repeat protein</fullName>
    </submittedName>
</protein>
<proteinExistence type="predicted"/>